<protein>
    <submittedName>
        <fullName evidence="10">Oligosaccharide flippase family protein</fullName>
    </submittedName>
</protein>
<feature type="transmembrane region" description="Helical" evidence="8">
    <location>
        <begin position="340"/>
        <end position="360"/>
    </location>
</feature>
<feature type="transmembrane region" description="Helical" evidence="8">
    <location>
        <begin position="100"/>
        <end position="127"/>
    </location>
</feature>
<evidence type="ECO:0000313" key="11">
    <source>
        <dbReference type="Proteomes" id="UP001609176"/>
    </source>
</evidence>
<evidence type="ECO:0000256" key="6">
    <source>
        <dbReference type="ARBA" id="ARBA00023136"/>
    </source>
</evidence>
<reference evidence="11 12" key="1">
    <citation type="submission" date="2024-10" db="EMBL/GenBank/DDBJ databases">
        <authorList>
            <person name="Riesco R."/>
        </authorList>
    </citation>
    <scope>NUCLEOTIDE SEQUENCE [LARGE SCALE GENOMIC DNA]</scope>
    <source>
        <strain evidence="10 11">NCIMB 15448</strain>
        <strain evidence="9 12">NCIMB 15450</strain>
    </source>
</reference>
<dbReference type="Proteomes" id="UP001609219">
    <property type="component" value="Unassembled WGS sequence"/>
</dbReference>
<dbReference type="PANTHER" id="PTHR30250">
    <property type="entry name" value="PST FAMILY PREDICTED COLANIC ACID TRANSPORTER"/>
    <property type="match status" value="1"/>
</dbReference>
<organism evidence="10 11">
    <name type="scientific">Antrihabitans spumae</name>
    <dbReference type="NCBI Taxonomy" id="3373370"/>
    <lineage>
        <taxon>Bacteria</taxon>
        <taxon>Bacillati</taxon>
        <taxon>Actinomycetota</taxon>
        <taxon>Actinomycetes</taxon>
        <taxon>Mycobacteriales</taxon>
        <taxon>Nocardiaceae</taxon>
        <taxon>Antrihabitans</taxon>
    </lineage>
</organism>
<feature type="transmembrane region" description="Helical" evidence="8">
    <location>
        <begin position="36"/>
        <end position="56"/>
    </location>
</feature>
<dbReference type="Pfam" id="PF13440">
    <property type="entry name" value="Polysacc_synt_3"/>
    <property type="match status" value="1"/>
</dbReference>
<dbReference type="EMBL" id="JBIMSN010000158">
    <property type="protein sequence ID" value="MFH5232746.1"/>
    <property type="molecule type" value="Genomic_DNA"/>
</dbReference>
<evidence type="ECO:0000256" key="1">
    <source>
        <dbReference type="ARBA" id="ARBA00004651"/>
    </source>
</evidence>
<dbReference type="PANTHER" id="PTHR30250:SF10">
    <property type="entry name" value="LIPOPOLYSACCHARIDE BIOSYNTHESIS PROTEIN WZXC"/>
    <property type="match status" value="1"/>
</dbReference>
<keyword evidence="3" id="KW-1003">Cell membrane</keyword>
<feature type="transmembrane region" description="Helical" evidence="8">
    <location>
        <begin position="62"/>
        <end position="79"/>
    </location>
</feature>
<feature type="transmembrane region" description="Helical" evidence="8">
    <location>
        <begin position="595"/>
        <end position="612"/>
    </location>
</feature>
<comment type="similarity">
    <text evidence="2">Belongs to the polysaccharide synthase family.</text>
</comment>
<evidence type="ECO:0000256" key="7">
    <source>
        <dbReference type="SAM" id="MobiDB-lite"/>
    </source>
</evidence>
<gene>
    <name evidence="10" type="ORF">ACHIPV_17635</name>
    <name evidence="9" type="ORF">ACHIRB_29880</name>
</gene>
<comment type="subcellular location">
    <subcellularLocation>
        <location evidence="1">Cell membrane</location>
        <topology evidence="1">Multi-pass membrane protein</topology>
    </subcellularLocation>
</comment>
<comment type="caution">
    <text evidence="10">The sequence shown here is derived from an EMBL/GenBank/DDBJ whole genome shotgun (WGS) entry which is preliminary data.</text>
</comment>
<evidence type="ECO:0000256" key="5">
    <source>
        <dbReference type="ARBA" id="ARBA00022989"/>
    </source>
</evidence>
<feature type="transmembrane region" description="Helical" evidence="8">
    <location>
        <begin position="309"/>
        <end position="328"/>
    </location>
</feature>
<dbReference type="InterPro" id="IPR050833">
    <property type="entry name" value="Poly_Biosynth_Transport"/>
</dbReference>
<feature type="transmembrane region" description="Helical" evidence="8">
    <location>
        <begin position="133"/>
        <end position="155"/>
    </location>
</feature>
<keyword evidence="6 8" id="KW-0472">Membrane</keyword>
<feature type="compositionally biased region" description="Polar residues" evidence="7">
    <location>
        <begin position="1041"/>
        <end position="1052"/>
    </location>
</feature>
<feature type="transmembrane region" description="Helical" evidence="8">
    <location>
        <begin position="197"/>
        <end position="214"/>
    </location>
</feature>
<proteinExistence type="inferred from homology"/>
<keyword evidence="5 8" id="KW-1133">Transmembrane helix</keyword>
<dbReference type="RefSeq" id="WP_395125225.1">
    <property type="nucleotide sequence ID" value="NZ_JBIMSN010000158.1"/>
</dbReference>
<name>A0ABW7KR26_9NOCA</name>
<dbReference type="EMBL" id="JBIMSP010000029">
    <property type="protein sequence ID" value="MFH5243683.1"/>
    <property type="molecule type" value="Genomic_DNA"/>
</dbReference>
<feature type="transmembrane region" description="Helical" evidence="8">
    <location>
        <begin position="778"/>
        <end position="800"/>
    </location>
</feature>
<feature type="transmembrane region" description="Helical" evidence="8">
    <location>
        <begin position="433"/>
        <end position="454"/>
    </location>
</feature>
<dbReference type="Proteomes" id="UP001609176">
    <property type="component" value="Unassembled WGS sequence"/>
</dbReference>
<evidence type="ECO:0000256" key="2">
    <source>
        <dbReference type="ARBA" id="ARBA00007430"/>
    </source>
</evidence>
<accession>A0ABW7KR26</accession>
<evidence type="ECO:0000313" key="12">
    <source>
        <dbReference type="Proteomes" id="UP001609219"/>
    </source>
</evidence>
<keyword evidence="12" id="KW-1185">Reference proteome</keyword>
<feature type="transmembrane region" description="Helical" evidence="8">
    <location>
        <begin position="405"/>
        <end position="426"/>
    </location>
</feature>
<evidence type="ECO:0000256" key="4">
    <source>
        <dbReference type="ARBA" id="ARBA00022692"/>
    </source>
</evidence>
<dbReference type="Gene3D" id="3.40.50.300">
    <property type="entry name" value="P-loop containing nucleotide triphosphate hydrolases"/>
    <property type="match status" value="1"/>
</dbReference>
<sequence length="1052" mass="109826">MSNAAVDGATAKSGDDALTDPNTLTKSIGRVAGASALALVFGEIVTLGQTVALARLLSPTEVGLFVAGTVLTALLSNFVEGGLRAGLVQREGDLEDAAETVFWATIASGVVMSLCALAAAPIIGMIFKSSTAAAIAALTSGLLLLFSLTNVPDAFLQRNFSVKRRLIVSPAVALSFAVVSVVLAACGFGVWSMVVGTYVSYIVWIIAVWTLTDWRPGRGKASYKLWRELARFGSPVVIGLMGSRIQQAVESAVVGRTLSSAALGQYRYGQRIAQIPVRMVIEIGAVSLFPAFSRIAGDTERLKAAYLRALKWATTAAAPICGLIIALGEPAVVVVFGEPWRAAGTLVVAMAGLGLGKAWMSVSEEAIKGAGRTRLLNWQTMTEILLGIGLLLLLVNLFGLIGVGIAVSATALIVACVVVGLAIPVVQVSVRQVVLAVLPPLPAAAIALAVTWALENFVFRAEYRSLLTAVLLLSLATFVYLVVYIGILAIFAPAATRELFRVGLRLVGRAIRRPPKGGGDSETGESVSAEQPIQRKLSLARSTARIATVPFGIARSPFGARAQRATWQKNYQRYDGGELSSGIRVHIDRVWARKWVVLGVALVTVALSLFVSQSDVTTYTSRASLTIGSPNRAPEQDAVLSVGYADYFSDAQYQDKLKQTAGIAGDVSLSARTAASSPILYIDATADSSELAAAAATKAATAFRDEINASLRAAQDSAIASVRKPFDDIRAANGIVSEIALTQMQDKINQINGDTSNKLLDLQLESEASVNSPAHAPMAAIGLGVGIVLGVIAALGLGAFSRRLRSTGDVVSKVGLEPLSTVPRSAAEPALRDHRIRQLVTRVALAATTRAITFTSPHATVGTEQVARAFAVARAKQGVRTVLVHADLRHTHGRGVGEILLGSASLDSVLVSGGSADLYELSPGTISGDPFTAVTRERFGALVDELLAQFDLVVVAAPALLDAAETQVICAATGQAVLVLETAASRSNEAREALRLLDQVDTTLLGSVLIDVRDDGPPALPSAPTAAADRSTGQDAAGVEQTASTATSHGSD</sequence>
<feature type="transmembrane region" description="Helical" evidence="8">
    <location>
        <begin position="381"/>
        <end position="399"/>
    </location>
</feature>
<keyword evidence="4 8" id="KW-0812">Transmembrane</keyword>
<feature type="region of interest" description="Disordered" evidence="7">
    <location>
        <begin position="1015"/>
        <end position="1052"/>
    </location>
</feature>
<evidence type="ECO:0000256" key="3">
    <source>
        <dbReference type="ARBA" id="ARBA00022475"/>
    </source>
</evidence>
<dbReference type="InterPro" id="IPR027417">
    <property type="entry name" value="P-loop_NTPase"/>
</dbReference>
<evidence type="ECO:0000313" key="10">
    <source>
        <dbReference type="EMBL" id="MFH5243683.1"/>
    </source>
</evidence>
<dbReference type="SUPFAM" id="SSF52540">
    <property type="entry name" value="P-loop containing nucleoside triphosphate hydrolases"/>
    <property type="match status" value="1"/>
</dbReference>
<evidence type="ECO:0000256" key="8">
    <source>
        <dbReference type="SAM" id="Phobius"/>
    </source>
</evidence>
<evidence type="ECO:0000313" key="9">
    <source>
        <dbReference type="EMBL" id="MFH5232746.1"/>
    </source>
</evidence>
<feature type="transmembrane region" description="Helical" evidence="8">
    <location>
        <begin position="466"/>
        <end position="491"/>
    </location>
</feature>
<feature type="transmembrane region" description="Helical" evidence="8">
    <location>
        <begin position="167"/>
        <end position="191"/>
    </location>
</feature>